<accession>A0ABY7EYK5</accession>
<name>A0ABY7EYK5_MYAAR</name>
<keyword evidence="3" id="KW-1185">Reference proteome</keyword>
<organism evidence="2 3">
    <name type="scientific">Mya arenaria</name>
    <name type="common">Soft-shell clam</name>
    <dbReference type="NCBI Taxonomy" id="6604"/>
    <lineage>
        <taxon>Eukaryota</taxon>
        <taxon>Metazoa</taxon>
        <taxon>Spiralia</taxon>
        <taxon>Lophotrochozoa</taxon>
        <taxon>Mollusca</taxon>
        <taxon>Bivalvia</taxon>
        <taxon>Autobranchia</taxon>
        <taxon>Heteroconchia</taxon>
        <taxon>Euheterodonta</taxon>
        <taxon>Imparidentia</taxon>
        <taxon>Neoheterodontei</taxon>
        <taxon>Myida</taxon>
        <taxon>Myoidea</taxon>
        <taxon>Myidae</taxon>
        <taxon>Mya</taxon>
    </lineage>
</organism>
<protein>
    <submittedName>
        <fullName evidence="2">Uncharacterized protein</fullName>
    </submittedName>
</protein>
<evidence type="ECO:0000313" key="2">
    <source>
        <dbReference type="EMBL" id="WAR13583.1"/>
    </source>
</evidence>
<dbReference type="Proteomes" id="UP001164746">
    <property type="component" value="Chromosome 8"/>
</dbReference>
<evidence type="ECO:0000256" key="1">
    <source>
        <dbReference type="SAM" id="MobiDB-lite"/>
    </source>
</evidence>
<sequence>MVQRNLKMHKSSVADEGECIVQVITNALWLPELFAQFQGFNDLKRKKLKSQPLQQADDVHWQQFKEEIECLAKCLVHYKMKLGKQTNKSNTQTRSAKPPRTVGNDISVEFRAKTPFKLFDEEVKTCDFLKPILFDESVHLASPFENRMQMKRFFDELSLSVDVDLYRYCPGGGVSTIMFVAKVPSNRSANDAHIQPIRVIAQIHNKLPEYHTRAMKRELRQKIGLIAKIQPGILDFVYKELALDASVASNPEMQQRIKMISLGETGLVPDLRELNTGRPSDNFDVFYEKLEDVVENVTVAYERRHGVAHFNHWISLGDLISQAAEKCPEGTLVPSKSLVRLRFTPRNPYTHSALNFTSHIPVQYKIQMRQLRVQHQNQHYCAAQFKYFKSKAIELGPDAIMLCCDDKAKVPVGDPGVLVSTGVRGSKTLAPVSELYIEYEIPLDIEKSFVRGQVNVVVNDSVFQTSGPFRHAAIMCTILAKHGGTDQRNTLESVKCAAICIFKEMNLDMLILGRCTPGHSWVNPAERIMSILNLGLQNCALERAYDDGMFKPCNRMAQIRERTEKHPELKPVWEASIGPVQKKVEGRFQRLKLKDVPLRPFDPISDENISLLQCHLRSLFPEMDLTKLQKIYTKKIMSYHSYLEKHCRQRHYTFQIRKCEDKGCCIPPTVDCQNFTWLPNPIPDGEHYKSYSDVKNQDATEEDRPTYQKVESTERKNIQKPKGNLRSAPLSVQRNADEPTHDASIFTAQNARSITECCECRKPRVIYTKHKLTERQLVQVSLQLSEFDYTCGSYITTPANKLHGVVHVRTQLS</sequence>
<feature type="compositionally biased region" description="Basic and acidic residues" evidence="1">
    <location>
        <begin position="688"/>
        <end position="717"/>
    </location>
</feature>
<evidence type="ECO:0000313" key="3">
    <source>
        <dbReference type="Proteomes" id="UP001164746"/>
    </source>
</evidence>
<feature type="region of interest" description="Disordered" evidence="1">
    <location>
        <begin position="688"/>
        <end position="725"/>
    </location>
</feature>
<gene>
    <name evidence="2" type="ORF">MAR_027763</name>
</gene>
<reference evidence="2" key="1">
    <citation type="submission" date="2022-11" db="EMBL/GenBank/DDBJ databases">
        <title>Centuries of genome instability and evolution in soft-shell clam transmissible cancer (bioRxiv).</title>
        <authorList>
            <person name="Hart S.F.M."/>
            <person name="Yonemitsu M.A."/>
            <person name="Giersch R.M."/>
            <person name="Beal B.F."/>
            <person name="Arriagada G."/>
            <person name="Davis B.W."/>
            <person name="Ostrander E.A."/>
            <person name="Goff S.P."/>
            <person name="Metzger M.J."/>
        </authorList>
    </citation>
    <scope>NUCLEOTIDE SEQUENCE</scope>
    <source>
        <strain evidence="2">MELC-2E11</strain>
        <tissue evidence="2">Siphon/mantle</tissue>
    </source>
</reference>
<proteinExistence type="predicted"/>
<dbReference type="EMBL" id="CP111019">
    <property type="protein sequence ID" value="WAR13583.1"/>
    <property type="molecule type" value="Genomic_DNA"/>
</dbReference>